<gene>
    <name evidence="1" type="ORF">UFOPK2598_00919</name>
</gene>
<organism evidence="1">
    <name type="scientific">freshwater metagenome</name>
    <dbReference type="NCBI Taxonomy" id="449393"/>
    <lineage>
        <taxon>unclassified sequences</taxon>
        <taxon>metagenomes</taxon>
        <taxon>ecological metagenomes</taxon>
    </lineage>
</organism>
<reference evidence="1" key="1">
    <citation type="submission" date="2020-05" db="EMBL/GenBank/DDBJ databases">
        <authorList>
            <person name="Chiriac C."/>
            <person name="Salcher M."/>
            <person name="Ghai R."/>
            <person name="Kavagutti S V."/>
        </authorList>
    </citation>
    <scope>NUCLEOTIDE SEQUENCE</scope>
</reference>
<proteinExistence type="predicted"/>
<accession>A0A6J6QJD5</accession>
<dbReference type="AlphaFoldDB" id="A0A6J6QJD5"/>
<name>A0A6J6QJD5_9ZZZZ</name>
<sequence length="119" mass="12986">MNFPEATQVINDISIPKVEIAAGMTILLPARKASTATADARTAITENILAPVADAITHSLIKTHSLFKTKPNVVLSFPGDINPKNINESVDNKDITETPARRRFSMFDLTFLIHSTPSK</sequence>
<evidence type="ECO:0000313" key="1">
    <source>
        <dbReference type="EMBL" id="CAB4707654.1"/>
    </source>
</evidence>
<protein>
    <submittedName>
        <fullName evidence="1">Unannotated protein</fullName>
    </submittedName>
</protein>
<dbReference type="EMBL" id="CAEZXV010000105">
    <property type="protein sequence ID" value="CAB4707654.1"/>
    <property type="molecule type" value="Genomic_DNA"/>
</dbReference>